<protein>
    <submittedName>
        <fullName evidence="1">Uncharacterized protein</fullName>
    </submittedName>
</protein>
<gene>
    <name evidence="1" type="ORF">DUNSADRAFT_9393</name>
</gene>
<dbReference type="EMBL" id="MU069776">
    <property type="protein sequence ID" value="KAF5834079.1"/>
    <property type="molecule type" value="Genomic_DNA"/>
</dbReference>
<organism evidence="1 2">
    <name type="scientific">Dunaliella salina</name>
    <name type="common">Green alga</name>
    <name type="synonym">Protococcus salinus</name>
    <dbReference type="NCBI Taxonomy" id="3046"/>
    <lineage>
        <taxon>Eukaryota</taxon>
        <taxon>Viridiplantae</taxon>
        <taxon>Chlorophyta</taxon>
        <taxon>core chlorophytes</taxon>
        <taxon>Chlorophyceae</taxon>
        <taxon>CS clade</taxon>
        <taxon>Chlamydomonadales</taxon>
        <taxon>Dunaliellaceae</taxon>
        <taxon>Dunaliella</taxon>
    </lineage>
</organism>
<name>A0ABQ7GHK9_DUNSA</name>
<proteinExistence type="predicted"/>
<keyword evidence="2" id="KW-1185">Reference proteome</keyword>
<comment type="caution">
    <text evidence="1">The sequence shown here is derived from an EMBL/GenBank/DDBJ whole genome shotgun (WGS) entry which is preliminary data.</text>
</comment>
<evidence type="ECO:0000313" key="1">
    <source>
        <dbReference type="EMBL" id="KAF5834079.1"/>
    </source>
</evidence>
<reference evidence="1" key="1">
    <citation type="submission" date="2017-08" db="EMBL/GenBank/DDBJ databases">
        <authorList>
            <person name="Polle J.E."/>
            <person name="Barry K."/>
            <person name="Cushman J."/>
            <person name="Schmutz J."/>
            <person name="Tran D."/>
            <person name="Hathwaick L.T."/>
            <person name="Yim W.C."/>
            <person name="Jenkins J."/>
            <person name="Mckie-Krisberg Z.M."/>
            <person name="Prochnik S."/>
            <person name="Lindquist E."/>
            <person name="Dockter R.B."/>
            <person name="Adam C."/>
            <person name="Molina H."/>
            <person name="Bunkerborg J."/>
            <person name="Jin E."/>
            <person name="Buchheim M."/>
            <person name="Magnuson J."/>
        </authorList>
    </citation>
    <scope>NUCLEOTIDE SEQUENCE</scope>
    <source>
        <strain evidence="1">CCAP 19/18</strain>
    </source>
</reference>
<dbReference type="Proteomes" id="UP000815325">
    <property type="component" value="Unassembled WGS sequence"/>
</dbReference>
<accession>A0ABQ7GHK9</accession>
<evidence type="ECO:0000313" key="2">
    <source>
        <dbReference type="Proteomes" id="UP000815325"/>
    </source>
</evidence>
<sequence>MGAEDEGAPLMDSLKERQVLYEVEKGRYIAVGLKPWLEEYLEFPVLQERCTWNEVQLRALHEKLGDECWAKFNVAWVAGTKDRSKYGTKGRSQRLSKNSINHNTIYGKKQKLNSV</sequence>